<dbReference type="InterPro" id="IPR025364">
    <property type="entry name" value="DUF4268"/>
</dbReference>
<sequence length="147" mass="18309">MYSKEDAKRIKREFWIQFAEEYPRKWILYNTQIKDFSFKFYIDNKKAQVLLEIEHKELEKRTIYYEKIESLKNILFEDYINDVIFERDFHLESGKTVSRIWVEKSGISINNKDTWNTVFDFFFEKMDAFERFFFDYEEYINDLETNT</sequence>
<accession>A0ABV5GSY4</accession>
<feature type="domain" description="DUF4268" evidence="1">
    <location>
        <begin position="10"/>
        <end position="136"/>
    </location>
</feature>
<comment type="caution">
    <text evidence="2">The sequence shown here is derived from an EMBL/GenBank/DDBJ whole genome shotgun (WGS) entry which is preliminary data.</text>
</comment>
<dbReference type="EMBL" id="JBHMEY010000089">
    <property type="protein sequence ID" value="MFB9098502.1"/>
    <property type="molecule type" value="Genomic_DNA"/>
</dbReference>
<reference evidence="2 3" key="1">
    <citation type="submission" date="2024-09" db="EMBL/GenBank/DDBJ databases">
        <authorList>
            <person name="Sun Q."/>
            <person name="Mori K."/>
        </authorList>
    </citation>
    <scope>NUCLEOTIDE SEQUENCE [LARGE SCALE GENOMIC DNA]</scope>
    <source>
        <strain evidence="2 3">CECT 7955</strain>
    </source>
</reference>
<protein>
    <submittedName>
        <fullName evidence="2">DUF4268 domain-containing protein</fullName>
    </submittedName>
</protein>
<organism evidence="2 3">
    <name type="scientific">Flavobacterium jumunjinense</name>
    <dbReference type="NCBI Taxonomy" id="998845"/>
    <lineage>
        <taxon>Bacteria</taxon>
        <taxon>Pseudomonadati</taxon>
        <taxon>Bacteroidota</taxon>
        <taxon>Flavobacteriia</taxon>
        <taxon>Flavobacteriales</taxon>
        <taxon>Flavobacteriaceae</taxon>
        <taxon>Flavobacterium</taxon>
    </lineage>
</organism>
<name>A0ABV5GSY4_9FLAO</name>
<evidence type="ECO:0000313" key="2">
    <source>
        <dbReference type="EMBL" id="MFB9098502.1"/>
    </source>
</evidence>
<dbReference type="Proteomes" id="UP001589607">
    <property type="component" value="Unassembled WGS sequence"/>
</dbReference>
<dbReference type="RefSeq" id="WP_236456342.1">
    <property type="nucleotide sequence ID" value="NZ_CBCSGE010000014.1"/>
</dbReference>
<evidence type="ECO:0000259" key="1">
    <source>
        <dbReference type="Pfam" id="PF14088"/>
    </source>
</evidence>
<evidence type="ECO:0000313" key="3">
    <source>
        <dbReference type="Proteomes" id="UP001589607"/>
    </source>
</evidence>
<proteinExistence type="predicted"/>
<gene>
    <name evidence="2" type="ORF">ACFFVF_18505</name>
</gene>
<dbReference type="Pfam" id="PF14088">
    <property type="entry name" value="DUF4268"/>
    <property type="match status" value="1"/>
</dbReference>
<keyword evidence="3" id="KW-1185">Reference proteome</keyword>